<dbReference type="PROSITE" id="PS50280">
    <property type="entry name" value="SET"/>
    <property type="match status" value="1"/>
</dbReference>
<dbReference type="SUPFAM" id="SSF82199">
    <property type="entry name" value="SET domain"/>
    <property type="match status" value="1"/>
</dbReference>
<dbReference type="Proteomes" id="UP000019484">
    <property type="component" value="Unassembled WGS sequence"/>
</dbReference>
<dbReference type="HOGENOM" id="CLU_054608_0_1_1"/>
<evidence type="ECO:0000313" key="4">
    <source>
        <dbReference type="Proteomes" id="UP000019484"/>
    </source>
</evidence>
<dbReference type="RefSeq" id="XP_007721386.1">
    <property type="nucleotide sequence ID" value="XM_007723196.1"/>
</dbReference>
<name>W9YLY6_9EURO</name>
<feature type="compositionally biased region" description="Polar residues" evidence="1">
    <location>
        <begin position="10"/>
        <end position="21"/>
    </location>
</feature>
<keyword evidence="4" id="KW-1185">Reference proteome</keyword>
<feature type="region of interest" description="Disordered" evidence="1">
    <location>
        <begin position="1"/>
        <end position="22"/>
    </location>
</feature>
<evidence type="ECO:0000259" key="2">
    <source>
        <dbReference type="PROSITE" id="PS50280"/>
    </source>
</evidence>
<feature type="region of interest" description="Disordered" evidence="1">
    <location>
        <begin position="130"/>
        <end position="151"/>
    </location>
</feature>
<dbReference type="STRING" id="1182541.W9YLY6"/>
<dbReference type="Gene3D" id="2.170.270.10">
    <property type="entry name" value="SET domain"/>
    <property type="match status" value="1"/>
</dbReference>
<gene>
    <name evidence="3" type="ORF">A1O1_02285</name>
</gene>
<dbReference type="InterPro" id="IPR046341">
    <property type="entry name" value="SET_dom_sf"/>
</dbReference>
<dbReference type="EMBL" id="AMWN01000002">
    <property type="protein sequence ID" value="EXJ93892.1"/>
    <property type="molecule type" value="Genomic_DNA"/>
</dbReference>
<feature type="domain" description="SET" evidence="2">
    <location>
        <begin position="80"/>
        <end position="243"/>
    </location>
</feature>
<dbReference type="AlphaFoldDB" id="W9YLY6"/>
<dbReference type="OrthoDB" id="5792673at2759"/>
<protein>
    <recommendedName>
        <fullName evidence="2">SET domain-containing protein</fullName>
    </recommendedName>
</protein>
<reference evidence="3 4" key="1">
    <citation type="submission" date="2013-03" db="EMBL/GenBank/DDBJ databases">
        <title>The Genome Sequence of Capronia coronata CBS 617.96.</title>
        <authorList>
            <consortium name="The Broad Institute Genomics Platform"/>
            <person name="Cuomo C."/>
            <person name="de Hoog S."/>
            <person name="Gorbushina A."/>
            <person name="Walker B."/>
            <person name="Young S.K."/>
            <person name="Zeng Q."/>
            <person name="Gargeya S."/>
            <person name="Fitzgerald M."/>
            <person name="Haas B."/>
            <person name="Abouelleil A."/>
            <person name="Allen A.W."/>
            <person name="Alvarado L."/>
            <person name="Arachchi H.M."/>
            <person name="Berlin A.M."/>
            <person name="Chapman S.B."/>
            <person name="Gainer-Dewar J."/>
            <person name="Goldberg J."/>
            <person name="Griggs A."/>
            <person name="Gujja S."/>
            <person name="Hansen M."/>
            <person name="Howarth C."/>
            <person name="Imamovic A."/>
            <person name="Ireland A."/>
            <person name="Larimer J."/>
            <person name="McCowan C."/>
            <person name="Murphy C."/>
            <person name="Pearson M."/>
            <person name="Poon T.W."/>
            <person name="Priest M."/>
            <person name="Roberts A."/>
            <person name="Saif S."/>
            <person name="Shea T."/>
            <person name="Sisk P."/>
            <person name="Sykes S."/>
            <person name="Wortman J."/>
            <person name="Nusbaum C."/>
            <person name="Birren B."/>
        </authorList>
    </citation>
    <scope>NUCLEOTIDE SEQUENCE [LARGE SCALE GENOMIC DNA]</scope>
    <source>
        <strain evidence="3 4">CBS 617.96</strain>
    </source>
</reference>
<organism evidence="3 4">
    <name type="scientific">Capronia coronata CBS 617.96</name>
    <dbReference type="NCBI Taxonomy" id="1182541"/>
    <lineage>
        <taxon>Eukaryota</taxon>
        <taxon>Fungi</taxon>
        <taxon>Dikarya</taxon>
        <taxon>Ascomycota</taxon>
        <taxon>Pezizomycotina</taxon>
        <taxon>Eurotiomycetes</taxon>
        <taxon>Chaetothyriomycetidae</taxon>
        <taxon>Chaetothyriales</taxon>
        <taxon>Herpotrichiellaceae</taxon>
        <taxon>Capronia</taxon>
    </lineage>
</organism>
<accession>W9YLY6</accession>
<dbReference type="Pfam" id="PF00856">
    <property type="entry name" value="SET"/>
    <property type="match status" value="1"/>
</dbReference>
<sequence>MSKGQPHPQPQRSPKTSNQLPKNWPREISYLTSIHIPQPLSSSLLHIQVNPPTGSNAGDRFDSISSLPIIESRATVSPNPLVRITPITSASHPANGQYGLFAARALPPSTFIILYLGTLHRSCNSPAAEEANASSSSATSSSITGSTADSSYATSDYDLSLDRDLGLAIDASKCGNEARFINDYRGIRPAGPNAEFRDCLVQVGPAPGRLERRIGVFVLSPGKAGGARAKGIAKGEEIVVSYGKGFWNARKDG</sequence>
<dbReference type="InterPro" id="IPR001214">
    <property type="entry name" value="SET_dom"/>
</dbReference>
<comment type="caution">
    <text evidence="3">The sequence shown here is derived from an EMBL/GenBank/DDBJ whole genome shotgun (WGS) entry which is preliminary data.</text>
</comment>
<dbReference type="eggNOG" id="ENOG502S3NK">
    <property type="taxonomic scope" value="Eukaryota"/>
</dbReference>
<evidence type="ECO:0000256" key="1">
    <source>
        <dbReference type="SAM" id="MobiDB-lite"/>
    </source>
</evidence>
<evidence type="ECO:0000313" key="3">
    <source>
        <dbReference type="EMBL" id="EXJ93892.1"/>
    </source>
</evidence>
<dbReference type="SMART" id="SM00317">
    <property type="entry name" value="SET"/>
    <property type="match status" value="1"/>
</dbReference>
<proteinExistence type="predicted"/>
<dbReference type="GeneID" id="19157185"/>